<evidence type="ECO:0000313" key="2">
    <source>
        <dbReference type="EMBL" id="CAG9174918.1"/>
    </source>
</evidence>
<reference evidence="2 3" key="1">
    <citation type="submission" date="2021-08" db="EMBL/GenBank/DDBJ databases">
        <authorList>
            <person name="Peeters C."/>
        </authorList>
    </citation>
    <scope>NUCLEOTIDE SEQUENCE [LARGE SCALE GENOMIC DNA]</scope>
    <source>
        <strain evidence="2 3">LMG 32289</strain>
    </source>
</reference>
<dbReference type="InterPro" id="IPR019734">
    <property type="entry name" value="TPR_rpt"/>
</dbReference>
<comment type="caution">
    <text evidence="2">The sequence shown here is derived from an EMBL/GenBank/DDBJ whole genome shotgun (WGS) entry which is preliminary data.</text>
</comment>
<dbReference type="SUPFAM" id="SSF48452">
    <property type="entry name" value="TPR-like"/>
    <property type="match status" value="2"/>
</dbReference>
<dbReference type="InterPro" id="IPR011990">
    <property type="entry name" value="TPR-like_helical_dom_sf"/>
</dbReference>
<dbReference type="Proteomes" id="UP000706525">
    <property type="component" value="Unassembled WGS sequence"/>
</dbReference>
<sequence>MQDVSYERAVALAEAGRQDEALRIAGQLWQNQPDVVDHATLRAQLLADAGDLPAALAALDEAVARFGASAGDPALASALAPISSDDASADATAATTLAPVHRLASLGLIAHQYGTLLLRAERRREAQPWLHEAAQRNGLATGEWAAHFYAGLAAYELEDFARAGRYWHDLLYRAPDLGAADILPLVQAHLAQAEATGTPAEPLLRICLGRIALDSPDLLDLDADAGDALAAEQAARVLADAPDHPEARRLRAPLRLAYDRAGALEDLAVYLRQRPDPQAQVRELSWRHQASAAGKNGDEPSAPPAWQGFALRADSDDGAGYYHAAAALRDFIDEVPAARTALQPVLVQACRTGLERFEQYFATGDGDANGHGGNADAHLYSQLCGLLARSLPADAAHLEERLALHHKGMAASEFVEHWIDMLDAHAGANQWPKVVELAAEVLARYPVERDPSRVGWAFSRMMGAWARIGGSAAAATAGDALAQMDARLDALPVEARSEAGHAMAHSRAHYAALRAVPLAPGSPAMDPHDRADALDEIEALQRRALVVEDPWLHNRFGGIWRDLGDTERALALFETAIALTEGDAYDQAPPRAQRARILVGQERYEEALADFTAALAARDTGDFWDAETYLLATQAALGLAQREVALGWFDRARSLNADKGRTRALYVKVEAALKETRPAWKIWGV</sequence>
<protein>
    <recommendedName>
        <fullName evidence="4">Tetratricopeptide repeat protein</fullName>
    </recommendedName>
</protein>
<evidence type="ECO:0000256" key="1">
    <source>
        <dbReference type="SAM" id="MobiDB-lite"/>
    </source>
</evidence>
<proteinExistence type="predicted"/>
<keyword evidence="3" id="KW-1185">Reference proteome</keyword>
<dbReference type="SMART" id="SM00028">
    <property type="entry name" value="TPR"/>
    <property type="match status" value="4"/>
</dbReference>
<accession>A0ABM8X4Q9</accession>
<evidence type="ECO:0008006" key="4">
    <source>
        <dbReference type="Google" id="ProtNLM"/>
    </source>
</evidence>
<feature type="region of interest" description="Disordered" evidence="1">
    <location>
        <begin position="286"/>
        <end position="306"/>
    </location>
</feature>
<evidence type="ECO:0000313" key="3">
    <source>
        <dbReference type="Proteomes" id="UP000706525"/>
    </source>
</evidence>
<dbReference type="EMBL" id="CAJZAG010000006">
    <property type="protein sequence ID" value="CAG9174918.1"/>
    <property type="molecule type" value="Genomic_DNA"/>
</dbReference>
<gene>
    <name evidence="2" type="ORF">LMG32289_03179</name>
</gene>
<organism evidence="2 3">
    <name type="scientific">Cupriavidus pampae</name>
    <dbReference type="NCBI Taxonomy" id="659251"/>
    <lineage>
        <taxon>Bacteria</taxon>
        <taxon>Pseudomonadati</taxon>
        <taxon>Pseudomonadota</taxon>
        <taxon>Betaproteobacteria</taxon>
        <taxon>Burkholderiales</taxon>
        <taxon>Burkholderiaceae</taxon>
        <taxon>Cupriavidus</taxon>
    </lineage>
</organism>
<name>A0ABM8X4Q9_9BURK</name>
<dbReference type="Gene3D" id="1.25.40.10">
    <property type="entry name" value="Tetratricopeptide repeat domain"/>
    <property type="match status" value="2"/>
</dbReference>